<dbReference type="Gene3D" id="3.90.1300.10">
    <property type="entry name" value="Amidase signature (AS) domain"/>
    <property type="match status" value="1"/>
</dbReference>
<proteinExistence type="predicted"/>
<dbReference type="PANTHER" id="PTHR42678">
    <property type="entry name" value="AMIDASE"/>
    <property type="match status" value="1"/>
</dbReference>
<dbReference type="NCBIfam" id="NF005300">
    <property type="entry name" value="PRK06828.1"/>
    <property type="match status" value="1"/>
</dbReference>
<evidence type="ECO:0000259" key="1">
    <source>
        <dbReference type="Pfam" id="PF01425"/>
    </source>
</evidence>
<dbReference type="Proteomes" id="UP001220509">
    <property type="component" value="Chromosome"/>
</dbReference>
<keyword evidence="2" id="KW-0378">Hydrolase</keyword>
<accession>A0AAX3M741</accession>
<keyword evidence="3" id="KW-1185">Reference proteome</keyword>
<dbReference type="SUPFAM" id="SSF75304">
    <property type="entry name" value="Amidase signature (AS) enzymes"/>
    <property type="match status" value="1"/>
</dbReference>
<dbReference type="GO" id="GO:0004040">
    <property type="term" value="F:amidase activity"/>
    <property type="evidence" value="ECO:0007669"/>
    <property type="project" value="UniProtKB-EC"/>
</dbReference>
<dbReference type="NCBIfam" id="NF006006">
    <property type="entry name" value="PRK08137.1"/>
    <property type="match status" value="1"/>
</dbReference>
<protein>
    <submittedName>
        <fullName evidence="2">Amidase</fullName>
        <ecNumber evidence="2">3.5.1.4</ecNumber>
    </submittedName>
</protein>
<dbReference type="EMBL" id="CP117416">
    <property type="protein sequence ID" value="WCT57261.1"/>
    <property type="molecule type" value="Genomic_DNA"/>
</dbReference>
<dbReference type="AlphaFoldDB" id="A0AAX3M741"/>
<feature type="domain" description="Amidase" evidence="1">
    <location>
        <begin position="28"/>
        <end position="428"/>
    </location>
</feature>
<sequence>MIDFPLQEARIRDLQQWMETGEQTSVSLTSLYMQRIAEIDQDGPMLRSVIELNPDAIYMATQMDQERAQGHVRSELHGIPVLIKDNINTGDHMHTSAGSLALADSFAPEDAFLVKQLRNAGAVILGKTNLTEMANFMAFNMQNGYSARGGQTLNPYGPGRLDVGGSSAGSGAAVAANLCAVAVGTETSGSILNPSGKNSLVGIKPTLGLISRTGIVPITYTQDTAGPMARNVEDAAILLSALTGKDEQDVSTQISPTPALDYTDYLDPEGLRGARIGINRAFEQQCSDEEKSIIEASIEAMYHAGAVIIEHTDLPEIVSEDMTVLLYEFKSALNSYLSTLGAHSRIRTLQDMIDYNHLHHQDALKYGQEILIKAQYETSGTLTEGKYIQARLNNWRQAREEGIDRLLQEHQLDAIFTPSWHTDAPAVGGYPAIIVPAGYRRDGMPFGISFMSTAYKEPDLIRIAYAFEKTVPARRSPML</sequence>
<dbReference type="PANTHER" id="PTHR42678:SF34">
    <property type="entry name" value="OS04G0183300 PROTEIN"/>
    <property type="match status" value="1"/>
</dbReference>
<dbReference type="Pfam" id="PF01425">
    <property type="entry name" value="Amidase"/>
    <property type="match status" value="1"/>
</dbReference>
<reference evidence="2 3" key="1">
    <citation type="submission" date="2023-02" db="EMBL/GenBank/DDBJ databases">
        <title>Genome sequence of Paenibacillus kyungheensis KACC 18744.</title>
        <authorList>
            <person name="Kim S."/>
            <person name="Heo J."/>
            <person name="Kwon S.-W."/>
        </authorList>
    </citation>
    <scope>NUCLEOTIDE SEQUENCE [LARGE SCALE GENOMIC DNA]</scope>
    <source>
        <strain evidence="2 3">KACC 18744</strain>
    </source>
</reference>
<dbReference type="RefSeq" id="WP_273615492.1">
    <property type="nucleotide sequence ID" value="NZ_CP117416.1"/>
</dbReference>
<gene>
    <name evidence="2" type="ORF">PQ456_07055</name>
</gene>
<organism evidence="2 3">
    <name type="scientific">Paenibacillus kyungheensis</name>
    <dbReference type="NCBI Taxonomy" id="1452732"/>
    <lineage>
        <taxon>Bacteria</taxon>
        <taxon>Bacillati</taxon>
        <taxon>Bacillota</taxon>
        <taxon>Bacilli</taxon>
        <taxon>Bacillales</taxon>
        <taxon>Paenibacillaceae</taxon>
        <taxon>Paenibacillus</taxon>
    </lineage>
</organism>
<dbReference type="EC" id="3.5.1.4" evidence="2"/>
<dbReference type="InterPro" id="IPR023631">
    <property type="entry name" value="Amidase_dom"/>
</dbReference>
<dbReference type="KEGG" id="pka:PQ456_07055"/>
<evidence type="ECO:0000313" key="2">
    <source>
        <dbReference type="EMBL" id="WCT57261.1"/>
    </source>
</evidence>
<name>A0AAX3M741_9BACL</name>
<dbReference type="InterPro" id="IPR036928">
    <property type="entry name" value="AS_sf"/>
</dbReference>
<evidence type="ECO:0000313" key="3">
    <source>
        <dbReference type="Proteomes" id="UP001220509"/>
    </source>
</evidence>